<dbReference type="EMBL" id="BDRX01000043">
    <property type="protein sequence ID" value="GBF93658.1"/>
    <property type="molecule type" value="Genomic_DNA"/>
</dbReference>
<dbReference type="STRING" id="307507.A0A2V0P1B5"/>
<evidence type="ECO:0000313" key="13">
    <source>
        <dbReference type="EMBL" id="GBF93658.1"/>
    </source>
</evidence>
<dbReference type="PROSITE" id="PS00379">
    <property type="entry name" value="CDP_ALCOHOL_P_TRANSF"/>
    <property type="match status" value="1"/>
</dbReference>
<gene>
    <name evidence="13" type="ORF">Rsub_06761</name>
</gene>
<evidence type="ECO:0000256" key="3">
    <source>
        <dbReference type="ARBA" id="ARBA00022679"/>
    </source>
</evidence>
<evidence type="ECO:0000256" key="5">
    <source>
        <dbReference type="ARBA" id="ARBA00022989"/>
    </source>
</evidence>
<accession>A0A2V0P1B5</accession>
<dbReference type="Pfam" id="PF01066">
    <property type="entry name" value="CDP-OH_P_transf"/>
    <property type="match status" value="1"/>
</dbReference>
<dbReference type="Gene3D" id="1.20.120.1760">
    <property type="match status" value="1"/>
</dbReference>
<comment type="similarity">
    <text evidence="10">Belongs to the CDP-alcohol phosphatidyltransferase class-I family.</text>
</comment>
<organism evidence="13 14">
    <name type="scientific">Raphidocelis subcapitata</name>
    <dbReference type="NCBI Taxonomy" id="307507"/>
    <lineage>
        <taxon>Eukaryota</taxon>
        <taxon>Viridiplantae</taxon>
        <taxon>Chlorophyta</taxon>
        <taxon>core chlorophytes</taxon>
        <taxon>Chlorophyceae</taxon>
        <taxon>CS clade</taxon>
        <taxon>Sphaeropleales</taxon>
        <taxon>Selenastraceae</taxon>
        <taxon>Raphidocelis</taxon>
    </lineage>
</organism>
<dbReference type="InParanoid" id="A0A2V0P1B5"/>
<evidence type="ECO:0000256" key="6">
    <source>
        <dbReference type="ARBA" id="ARBA00023098"/>
    </source>
</evidence>
<dbReference type="GO" id="GO:0043337">
    <property type="term" value="F:cardiolipin synthase (CMP-forming)"/>
    <property type="evidence" value="ECO:0007669"/>
    <property type="project" value="TreeGrafter"/>
</dbReference>
<evidence type="ECO:0000256" key="7">
    <source>
        <dbReference type="ARBA" id="ARBA00023136"/>
    </source>
</evidence>
<feature type="region of interest" description="Disordered" evidence="11">
    <location>
        <begin position="51"/>
        <end position="184"/>
    </location>
</feature>
<dbReference type="InterPro" id="IPR043130">
    <property type="entry name" value="CDP-OH_PTrfase_TM_dom"/>
</dbReference>
<keyword evidence="7 12" id="KW-0472">Membrane</keyword>
<evidence type="ECO:0000256" key="11">
    <source>
        <dbReference type="SAM" id="MobiDB-lite"/>
    </source>
</evidence>
<feature type="transmembrane region" description="Helical" evidence="12">
    <location>
        <begin position="393"/>
        <end position="411"/>
    </location>
</feature>
<evidence type="ECO:0000256" key="10">
    <source>
        <dbReference type="RuleBase" id="RU003750"/>
    </source>
</evidence>
<dbReference type="Proteomes" id="UP000247498">
    <property type="component" value="Unassembled WGS sequence"/>
</dbReference>
<keyword evidence="14" id="KW-1185">Reference proteome</keyword>
<dbReference type="AlphaFoldDB" id="A0A2V0P1B5"/>
<dbReference type="InterPro" id="IPR048254">
    <property type="entry name" value="CDP_ALCOHOL_P_TRANSF_CS"/>
</dbReference>
<comment type="subcellular location">
    <subcellularLocation>
        <location evidence="1">Membrane</location>
        <topology evidence="1">Multi-pass membrane protein</topology>
    </subcellularLocation>
</comment>
<dbReference type="InterPro" id="IPR050324">
    <property type="entry name" value="CDP-alcohol_PTase-I"/>
</dbReference>
<evidence type="ECO:0000256" key="4">
    <source>
        <dbReference type="ARBA" id="ARBA00022692"/>
    </source>
</evidence>
<feature type="region of interest" description="Disordered" evidence="11">
    <location>
        <begin position="317"/>
        <end position="371"/>
    </location>
</feature>
<keyword evidence="3 10" id="KW-0808">Transferase</keyword>
<dbReference type="OrthoDB" id="10020554at2759"/>
<dbReference type="GO" id="GO:0005739">
    <property type="term" value="C:mitochondrion"/>
    <property type="evidence" value="ECO:0007669"/>
    <property type="project" value="TreeGrafter"/>
</dbReference>
<dbReference type="GO" id="GO:0032049">
    <property type="term" value="P:cardiolipin biosynthetic process"/>
    <property type="evidence" value="ECO:0007669"/>
    <property type="project" value="TreeGrafter"/>
</dbReference>
<dbReference type="GO" id="GO:0016020">
    <property type="term" value="C:membrane"/>
    <property type="evidence" value="ECO:0007669"/>
    <property type="project" value="UniProtKB-SubCell"/>
</dbReference>
<feature type="compositionally biased region" description="Basic and acidic residues" evidence="11">
    <location>
        <begin position="150"/>
        <end position="169"/>
    </location>
</feature>
<feature type="compositionally biased region" description="Low complexity" evidence="11">
    <location>
        <begin position="103"/>
        <end position="128"/>
    </location>
</feature>
<feature type="compositionally biased region" description="Gly residues" evidence="11">
    <location>
        <begin position="353"/>
        <end position="365"/>
    </location>
</feature>
<dbReference type="PANTHER" id="PTHR14269">
    <property type="entry name" value="CDP-DIACYLGLYCEROL--GLYCEROL-3-PHOSPHATE 3-PHOSPHATIDYLTRANSFERASE-RELATED"/>
    <property type="match status" value="1"/>
</dbReference>
<keyword evidence="2" id="KW-0444">Lipid biosynthesis</keyword>
<dbReference type="InterPro" id="IPR000462">
    <property type="entry name" value="CDP-OH_P_trans"/>
</dbReference>
<dbReference type="PANTHER" id="PTHR14269:SF60">
    <property type="entry name" value="CARDIOLIPIN SYNTHASE (CMP-FORMING)"/>
    <property type="match status" value="1"/>
</dbReference>
<evidence type="ECO:0000256" key="8">
    <source>
        <dbReference type="ARBA" id="ARBA00023209"/>
    </source>
</evidence>
<sequence>MASSSRRGAQRALALAWRRWHCAGGGSQWQGVAPGAAAAASGWQGLAGLGDAAGRGSSANTGGGTSGRGPATAPPGPPLWSRDWSHGQGWACGGAPAAPQLQARGSRGRAGWRAGAGAGAHAASQRAGLHTAPPPPGQEDAKPSQQQQPREQDAIRPRQRREQEEKEAGEPASGARRRPASGASITSAPNLLSFSRIAAAPVAAHFMLTAQWGPAVALLAAAAVTDWADGALARRLGHTSRLGSYLDPFADKVLVCTVFGCLGWLGLVPAWLSVMVVTRDSAQVAATLAHRAAQFGWEWPGLAEFFDADGPLRRRGGGVGAGSAGGGGSGSASSGGSEANSSSSSVSSSSSSSGGGDSSSGGGGKFSAADAGTDTGAGADADAGAMPRVRPLFVSKLNTALAFALAAAAVAREWQGAPPAEAVELLALAVGATTAASGLAYLWLFRQGRLLK</sequence>
<keyword evidence="9" id="KW-1208">Phospholipid metabolism</keyword>
<evidence type="ECO:0000256" key="9">
    <source>
        <dbReference type="ARBA" id="ARBA00023264"/>
    </source>
</evidence>
<evidence type="ECO:0008006" key="15">
    <source>
        <dbReference type="Google" id="ProtNLM"/>
    </source>
</evidence>
<feature type="compositionally biased region" description="Low complexity" evidence="11">
    <location>
        <begin position="331"/>
        <end position="352"/>
    </location>
</feature>
<evidence type="ECO:0000313" key="14">
    <source>
        <dbReference type="Proteomes" id="UP000247498"/>
    </source>
</evidence>
<feature type="compositionally biased region" description="Low complexity" evidence="11">
    <location>
        <begin position="170"/>
        <end position="184"/>
    </location>
</feature>
<keyword evidence="5 12" id="KW-1133">Transmembrane helix</keyword>
<reference evidence="13 14" key="1">
    <citation type="journal article" date="2018" name="Sci. Rep.">
        <title>Raphidocelis subcapitata (=Pseudokirchneriella subcapitata) provides an insight into genome evolution and environmental adaptations in the Sphaeropleales.</title>
        <authorList>
            <person name="Suzuki S."/>
            <person name="Yamaguchi H."/>
            <person name="Nakajima N."/>
            <person name="Kawachi M."/>
        </authorList>
    </citation>
    <scope>NUCLEOTIDE SEQUENCE [LARGE SCALE GENOMIC DNA]</scope>
    <source>
        <strain evidence="13 14">NIES-35</strain>
    </source>
</reference>
<feature type="compositionally biased region" description="Gly residues" evidence="11">
    <location>
        <begin position="317"/>
        <end position="330"/>
    </location>
</feature>
<evidence type="ECO:0000256" key="1">
    <source>
        <dbReference type="ARBA" id="ARBA00004141"/>
    </source>
</evidence>
<evidence type="ECO:0000256" key="2">
    <source>
        <dbReference type="ARBA" id="ARBA00022516"/>
    </source>
</evidence>
<evidence type="ECO:0000256" key="12">
    <source>
        <dbReference type="SAM" id="Phobius"/>
    </source>
</evidence>
<proteinExistence type="inferred from homology"/>
<comment type="caution">
    <text evidence="13">The sequence shown here is derived from an EMBL/GenBank/DDBJ whole genome shotgun (WGS) entry which is preliminary data.</text>
</comment>
<name>A0A2V0P1B5_9CHLO</name>
<keyword evidence="6" id="KW-0443">Lipid metabolism</keyword>
<protein>
    <recommendedName>
        <fullName evidence="15">CDP-diacylglycerol-glycerol-3-phosphate 3-phosphatidyltransferase</fullName>
    </recommendedName>
</protein>
<keyword evidence="8" id="KW-0594">Phospholipid biosynthesis</keyword>
<feature type="transmembrane region" description="Helical" evidence="12">
    <location>
        <begin position="423"/>
        <end position="444"/>
    </location>
</feature>
<keyword evidence="4 12" id="KW-0812">Transmembrane</keyword>